<feature type="domain" description="EGF-like" evidence="7">
    <location>
        <begin position="586"/>
        <end position="620"/>
    </location>
</feature>
<keyword evidence="2" id="KW-0677">Repeat</keyword>
<keyword evidence="5" id="KW-0472">Membrane</keyword>
<keyword evidence="6" id="KW-0732">Signal</keyword>
<proteinExistence type="predicted"/>
<feature type="domain" description="EGF-like" evidence="7">
    <location>
        <begin position="470"/>
        <end position="503"/>
    </location>
</feature>
<dbReference type="eggNOG" id="KOG1225">
    <property type="taxonomic scope" value="Eukaryota"/>
</dbReference>
<evidence type="ECO:0000256" key="2">
    <source>
        <dbReference type="ARBA" id="ARBA00022737"/>
    </source>
</evidence>
<dbReference type="STRING" id="5762.D2VYV0"/>
<feature type="disulfide bond" evidence="4">
    <location>
        <begin position="767"/>
        <end position="776"/>
    </location>
</feature>
<gene>
    <name evidence="8" type="ORF">NAEGRDRAFT_59621</name>
</gene>
<feature type="disulfide bond" evidence="4">
    <location>
        <begin position="689"/>
        <end position="698"/>
    </location>
</feature>
<evidence type="ECO:0000256" key="6">
    <source>
        <dbReference type="SAM" id="SignalP"/>
    </source>
</evidence>
<dbReference type="Pfam" id="PF25021">
    <property type="entry name" value="TEN_NHL"/>
    <property type="match status" value="2"/>
</dbReference>
<dbReference type="EMBL" id="GG738912">
    <property type="protein sequence ID" value="EFC38021.1"/>
    <property type="molecule type" value="Genomic_DNA"/>
</dbReference>
<feature type="domain" description="EGF-like" evidence="7">
    <location>
        <begin position="738"/>
        <end position="777"/>
    </location>
</feature>
<dbReference type="Pfam" id="PF23106">
    <property type="entry name" value="EGF_Teneurin"/>
    <property type="match status" value="1"/>
</dbReference>
<keyword evidence="5" id="KW-0812">Transmembrane</keyword>
<protein>
    <submittedName>
        <fullName evidence="8">Predicted protein</fullName>
    </submittedName>
</protein>
<dbReference type="PANTHER" id="PTHR11219:SF69">
    <property type="entry name" value="TENEURIN-A"/>
    <property type="match status" value="1"/>
</dbReference>
<dbReference type="RefSeq" id="XP_002670765.1">
    <property type="nucleotide sequence ID" value="XM_002670719.1"/>
</dbReference>
<feature type="domain" description="EGF-like" evidence="7">
    <location>
        <begin position="666"/>
        <end position="699"/>
    </location>
</feature>
<sequence>MSNANSLLSTIILLIFLATLLQATNITFTCFGKTDQEPAVCSGNGLCQANNACSCNVGYFGSECEIMAPRYNISTIAGTGSAGYNGDGGLAIETMLSSPQGVAVSESGEVYLSDSTNNIIRKVYLNGTIQTIAGSRTQGYSGDNGPAVNCQFFSPQGLSLSPSNSDLYIADTFNNVVRRLDLNTGYIRPFVGDGGRGYTSPGDGNAFGWFNVIRGLCLSPNGELIFTDTENNMIRKVYANGLYDVSGRGQTNSYLGDGGLGINAWLGIPYQIAVNSDLDVFFVDSLYNVVRRIKQSSGIINAVIGTGSGFGGDGGQATSAQLSSPKGLVVSSSGEMFLADSGNNRIRKVFSNGIIVTIAGTSSVGFSGDGGLSTDAQLNNPVNLAIRQLRSLSEIYISDAGNHAIRKLTAFCEETHALIDGLCHVQCFGKTNQDFGVCSGRGNCTTHNQCSCNVDEGYYGENCEDFNCNGVNWRNASVCSGNGVCSSLENCTCSTGYYGTNCEFFDCFGVNSMDPSVCSAHGKCVTFNNCSCNTGYFGQSCQSFKCFGLESNDSLVCSSHGLCTDYNTCNCSNGYYGAACQLFNCYGTPQDNPSVCSGHGKCLQVDQCLCQDGYYGANCEQFNCSGKSSNDPTVCSARGICSSYNNCSCQLEGYYGATCEHYNCFDISKNAESVCSAHGICSSFNNCTCFIGYSGSDCSQYSCYGLSSLNPSTCSSHGICSSHNNCTCSKGYYGSKCESFDCLGISKNDSRVCSGHGFCSSFNNCTCLDGYYGNNCQNFTCFDVMQASPEVCSSIGICIDKNVCLCLNNTSGEKCQNRAVSPIVSLGMHSYNYFSGLMSFASIMIVFLWLTMIH</sequence>
<dbReference type="eggNOG" id="KOG4659">
    <property type="taxonomic scope" value="Eukaryota"/>
</dbReference>
<dbReference type="Gene3D" id="2.10.25.10">
    <property type="entry name" value="Laminin"/>
    <property type="match status" value="5"/>
</dbReference>
<feature type="signal peptide" evidence="6">
    <location>
        <begin position="1"/>
        <end position="23"/>
    </location>
</feature>
<evidence type="ECO:0000256" key="4">
    <source>
        <dbReference type="PROSITE-ProRule" id="PRU00076"/>
    </source>
</evidence>
<dbReference type="InParanoid" id="D2VYV0"/>
<evidence type="ECO:0000259" key="7">
    <source>
        <dbReference type="PROSITE" id="PS50026"/>
    </source>
</evidence>
<dbReference type="PROSITE" id="PS00022">
    <property type="entry name" value="EGF_1"/>
    <property type="match status" value="8"/>
</dbReference>
<feature type="transmembrane region" description="Helical" evidence="5">
    <location>
        <begin position="831"/>
        <end position="850"/>
    </location>
</feature>
<dbReference type="KEGG" id="ngr:NAEGRDRAFT_59621"/>
<dbReference type="InterPro" id="IPR051216">
    <property type="entry name" value="Teneurin"/>
</dbReference>
<dbReference type="PROSITE" id="PS50026">
    <property type="entry name" value="EGF_3"/>
    <property type="match status" value="5"/>
</dbReference>
<dbReference type="InterPro" id="IPR056822">
    <property type="entry name" value="TEN_NHL"/>
</dbReference>
<evidence type="ECO:0000256" key="3">
    <source>
        <dbReference type="ARBA" id="ARBA00023157"/>
    </source>
</evidence>
<feature type="disulfide bond" evidence="4">
    <location>
        <begin position="610"/>
        <end position="619"/>
    </location>
</feature>
<evidence type="ECO:0000313" key="9">
    <source>
        <dbReference type="Proteomes" id="UP000006671"/>
    </source>
</evidence>
<dbReference type="Gene3D" id="2.120.10.30">
    <property type="entry name" value="TolB, C-terminal domain"/>
    <property type="match status" value="2"/>
</dbReference>
<organism evidence="9">
    <name type="scientific">Naegleria gruberi</name>
    <name type="common">Amoeba</name>
    <dbReference type="NCBI Taxonomy" id="5762"/>
    <lineage>
        <taxon>Eukaryota</taxon>
        <taxon>Discoba</taxon>
        <taxon>Heterolobosea</taxon>
        <taxon>Tetramitia</taxon>
        <taxon>Eutetramitia</taxon>
        <taxon>Vahlkampfiidae</taxon>
        <taxon>Naegleria</taxon>
    </lineage>
</organism>
<keyword evidence="9" id="KW-1185">Reference proteome</keyword>
<dbReference type="Pfam" id="PF07974">
    <property type="entry name" value="EGF_2"/>
    <property type="match status" value="3"/>
</dbReference>
<keyword evidence="5" id="KW-1133">Transmembrane helix</keyword>
<feature type="domain" description="EGF-like" evidence="7">
    <location>
        <begin position="509"/>
        <end position="542"/>
    </location>
</feature>
<reference evidence="8 9" key="1">
    <citation type="journal article" date="2010" name="Cell">
        <title>The genome of Naegleria gruberi illuminates early eukaryotic versatility.</title>
        <authorList>
            <person name="Fritz-Laylin L.K."/>
            <person name="Prochnik S.E."/>
            <person name="Ginger M.L."/>
            <person name="Dacks J.B."/>
            <person name="Carpenter M.L."/>
            <person name="Field M.C."/>
            <person name="Kuo A."/>
            <person name="Paredez A."/>
            <person name="Chapman J."/>
            <person name="Pham J."/>
            <person name="Shu S."/>
            <person name="Neupane R."/>
            <person name="Cipriano M."/>
            <person name="Mancuso J."/>
            <person name="Tu H."/>
            <person name="Salamov A."/>
            <person name="Lindquist E."/>
            <person name="Shapiro H."/>
            <person name="Lucas S."/>
            <person name="Grigoriev I.V."/>
            <person name="Cande W.Z."/>
            <person name="Fulton C."/>
            <person name="Rokhsar D.S."/>
            <person name="Dawson S.C."/>
        </authorList>
    </citation>
    <scope>NUCLEOTIDE SEQUENCE [LARGE SCALE GENOMIC DNA]</scope>
    <source>
        <strain evidence="8 9">NEG-M</strain>
    </source>
</reference>
<dbReference type="GeneID" id="8857862"/>
<keyword evidence="3 4" id="KW-1015">Disulfide bond</keyword>
<feature type="chain" id="PRO_5003037981" evidence="6">
    <location>
        <begin position="24"/>
        <end position="854"/>
    </location>
</feature>
<keyword evidence="1 4" id="KW-0245">EGF-like domain</keyword>
<evidence type="ECO:0000313" key="8">
    <source>
        <dbReference type="EMBL" id="EFC38021.1"/>
    </source>
</evidence>
<accession>D2VYV0</accession>
<evidence type="ECO:0000256" key="5">
    <source>
        <dbReference type="SAM" id="Phobius"/>
    </source>
</evidence>
<comment type="caution">
    <text evidence="4">Lacks conserved residue(s) required for the propagation of feature annotation.</text>
</comment>
<evidence type="ECO:0000256" key="1">
    <source>
        <dbReference type="ARBA" id="ARBA00022536"/>
    </source>
</evidence>
<dbReference type="PROSITE" id="PS01186">
    <property type="entry name" value="EGF_2"/>
    <property type="match status" value="7"/>
</dbReference>
<feature type="disulfide bond" evidence="4">
    <location>
        <begin position="532"/>
        <end position="541"/>
    </location>
</feature>
<dbReference type="InterPro" id="IPR000742">
    <property type="entry name" value="EGF"/>
</dbReference>
<dbReference type="SMART" id="SM00181">
    <property type="entry name" value="EGF"/>
    <property type="match status" value="11"/>
</dbReference>
<dbReference type="OrthoDB" id="430340at2759"/>
<dbReference type="PANTHER" id="PTHR11219">
    <property type="entry name" value="TENEURIN AND N-ACETYLGLUCOSAMINE-1-PHOSPHODIESTER ALPHA-N-ACETYLGLUCOSAMINIDASE"/>
    <property type="match status" value="1"/>
</dbReference>
<name>D2VYV0_NAEGR</name>
<dbReference type="InterPro" id="IPR011042">
    <property type="entry name" value="6-blade_b-propeller_TolB-like"/>
</dbReference>
<dbReference type="Proteomes" id="UP000006671">
    <property type="component" value="Unassembled WGS sequence"/>
</dbReference>
<dbReference type="SUPFAM" id="SSF101898">
    <property type="entry name" value="NHL repeat"/>
    <property type="match status" value="1"/>
</dbReference>
<dbReference type="InterPro" id="IPR013111">
    <property type="entry name" value="EGF_extracell"/>
</dbReference>
<dbReference type="VEuPathDB" id="AmoebaDB:NAEGRDRAFT_59621"/>
<feature type="disulfide bond" evidence="4">
    <location>
        <begin position="493"/>
        <end position="502"/>
    </location>
</feature>
<dbReference type="AlphaFoldDB" id="D2VYV0"/>